<comment type="similarity">
    <text evidence="2 11">Belongs to the acyl-CoA dehydrogenase family.</text>
</comment>
<evidence type="ECO:0000259" key="13">
    <source>
        <dbReference type="Pfam" id="PF02770"/>
    </source>
</evidence>
<evidence type="ECO:0000259" key="12">
    <source>
        <dbReference type="Pfam" id="PF00441"/>
    </source>
</evidence>
<dbReference type="InterPro" id="IPR006089">
    <property type="entry name" value="Acyl-CoA_DH_CS"/>
</dbReference>
<evidence type="ECO:0000256" key="11">
    <source>
        <dbReference type="RuleBase" id="RU362125"/>
    </source>
</evidence>
<evidence type="ECO:0000256" key="2">
    <source>
        <dbReference type="ARBA" id="ARBA00009347"/>
    </source>
</evidence>
<dbReference type="SUPFAM" id="SSF47203">
    <property type="entry name" value="Acyl-CoA dehydrogenase C-terminal domain-like"/>
    <property type="match status" value="1"/>
</dbReference>
<evidence type="ECO:0000256" key="7">
    <source>
        <dbReference type="ARBA" id="ARBA00037899"/>
    </source>
</evidence>
<name>A0ABY4R1V2_9ACTN</name>
<comment type="pathway">
    <text evidence="7">Amino-acid metabolism; lysine degradation.</text>
</comment>
<comment type="pathway">
    <text evidence="8">Amino-acid metabolism; tryptophan metabolism.</text>
</comment>
<dbReference type="Pfam" id="PF02771">
    <property type="entry name" value="Acyl-CoA_dh_N"/>
    <property type="match status" value="1"/>
</dbReference>
<evidence type="ECO:0000256" key="6">
    <source>
        <dbReference type="ARBA" id="ARBA00023002"/>
    </source>
</evidence>
<sequence length="405" mass="43757">MTGNGAPASISPAEALSRLDLLGLDELLDSDDRLLRDSIRKFADDQLRPNIAEWFEAGTLPARDLALEFGKLGMLGMHLDGYGCPGAKPSQYALACIEVEAVDSGLRSLVSVQGSLAMYSIYAYGSEEQKQHWLPRMATGEAIGCFGLTESDAGSDPGSMRTRARRDGNGENADWILHGSKMWITNGSIADVAVVWARTEEGISGFLVERGTPGFTATDVHHKISLRASITSELSFDEVRLPASAQLPLARGLRAPLGALTEARFGIVNGAVGAARDALASTLAYASSRVQFGKPISSFQLTQRKLAELAVTVQNMQLVARRLSELKDAHRIEPHQISYGKFNNVRAALEVCREARSILGGSGITTEYPVLRHAVNLETVYTYEGTHEVHTLVLGEKLTGISAYR</sequence>
<dbReference type="InterPro" id="IPR006091">
    <property type="entry name" value="Acyl-CoA_Oxase/DH_mid-dom"/>
</dbReference>
<dbReference type="InterPro" id="IPR009100">
    <property type="entry name" value="AcylCoA_DH/oxidase_NM_dom_sf"/>
</dbReference>
<evidence type="ECO:0000313" key="16">
    <source>
        <dbReference type="Proteomes" id="UP001056336"/>
    </source>
</evidence>
<comment type="cofactor">
    <cofactor evidence="1 11">
        <name>FAD</name>
        <dbReference type="ChEBI" id="CHEBI:57692"/>
    </cofactor>
</comment>
<dbReference type="Gene3D" id="1.20.140.10">
    <property type="entry name" value="Butyryl-CoA Dehydrogenase, subunit A, domain 3"/>
    <property type="match status" value="1"/>
</dbReference>
<keyword evidence="5" id="KW-0809">Transit peptide</keyword>
<dbReference type="PANTHER" id="PTHR42807:SF1">
    <property type="entry name" value="GLUTARYL-COA DEHYDROGENASE, MITOCHONDRIAL"/>
    <property type="match status" value="1"/>
</dbReference>
<dbReference type="InterPro" id="IPR052033">
    <property type="entry name" value="Glutaryl-CoA_DH_mitochondrial"/>
</dbReference>
<dbReference type="RefSeq" id="WP_249773786.1">
    <property type="nucleotide sequence ID" value="NZ_CP097332.1"/>
</dbReference>
<keyword evidence="4 11" id="KW-0274">FAD</keyword>
<evidence type="ECO:0000313" key="15">
    <source>
        <dbReference type="EMBL" id="UQX89891.1"/>
    </source>
</evidence>
<evidence type="ECO:0000256" key="4">
    <source>
        <dbReference type="ARBA" id="ARBA00022827"/>
    </source>
</evidence>
<comment type="catalytic activity">
    <reaction evidence="10">
        <text>glutaryl-CoA + oxidized [electron-transfer flavoprotein] + 2 H(+) = (2E)-butenoyl-CoA + reduced [electron-transfer flavoprotein] + CO2</text>
        <dbReference type="Rhea" id="RHEA:13389"/>
        <dbReference type="Rhea" id="RHEA-COMP:10685"/>
        <dbReference type="Rhea" id="RHEA-COMP:10686"/>
        <dbReference type="ChEBI" id="CHEBI:15378"/>
        <dbReference type="ChEBI" id="CHEBI:16526"/>
        <dbReference type="ChEBI" id="CHEBI:57332"/>
        <dbReference type="ChEBI" id="CHEBI:57378"/>
        <dbReference type="ChEBI" id="CHEBI:57692"/>
        <dbReference type="ChEBI" id="CHEBI:58307"/>
        <dbReference type="EC" id="1.3.8.6"/>
    </reaction>
</comment>
<dbReference type="Gene3D" id="1.10.540.10">
    <property type="entry name" value="Acyl-CoA dehydrogenase/oxidase, N-terminal domain"/>
    <property type="match status" value="1"/>
</dbReference>
<evidence type="ECO:0000256" key="10">
    <source>
        <dbReference type="ARBA" id="ARBA00049493"/>
    </source>
</evidence>
<feature type="domain" description="Acyl-CoA dehydrogenase/oxidase N-terminal" evidence="14">
    <location>
        <begin position="31"/>
        <end position="141"/>
    </location>
</feature>
<gene>
    <name evidence="15" type="ORF">M6D93_07770</name>
</gene>
<dbReference type="InterPro" id="IPR013786">
    <property type="entry name" value="AcylCoA_DH/ox_N"/>
</dbReference>
<evidence type="ECO:0000256" key="5">
    <source>
        <dbReference type="ARBA" id="ARBA00022946"/>
    </source>
</evidence>
<keyword evidence="3 11" id="KW-0285">Flavoprotein</keyword>
<feature type="domain" description="Acyl-CoA dehydrogenase/oxidase C-terminal" evidence="12">
    <location>
        <begin position="251"/>
        <end position="398"/>
    </location>
</feature>
<dbReference type="Gene3D" id="2.40.110.10">
    <property type="entry name" value="Butyryl-CoA Dehydrogenase, subunit A, domain 2"/>
    <property type="match status" value="1"/>
</dbReference>
<keyword evidence="6 11" id="KW-0560">Oxidoreductase</keyword>
<dbReference type="InterPro" id="IPR037069">
    <property type="entry name" value="AcylCoA_DH/ox_N_sf"/>
</dbReference>
<reference evidence="15" key="2">
    <citation type="submission" date="2022-05" db="EMBL/GenBank/DDBJ databases">
        <authorList>
            <person name="Kim J.-S."/>
            <person name="Lee K."/>
            <person name="Suh M."/>
            <person name="Eom M."/>
            <person name="Kim J.-S."/>
            <person name="Kim D.-S."/>
            <person name="Ko S.-H."/>
            <person name="Shin Y."/>
            <person name="Lee J.-S."/>
        </authorList>
    </citation>
    <scope>NUCLEOTIDE SEQUENCE</scope>
    <source>
        <strain evidence="15">N237</strain>
    </source>
</reference>
<evidence type="ECO:0000256" key="9">
    <source>
        <dbReference type="ARBA" id="ARBA00039033"/>
    </source>
</evidence>
<protein>
    <recommendedName>
        <fullName evidence="9">glutaryl-CoA dehydrogenase (ETF)</fullName>
        <ecNumber evidence="9">1.3.8.6</ecNumber>
    </recommendedName>
</protein>
<proteinExistence type="inferred from homology"/>
<dbReference type="SUPFAM" id="SSF56645">
    <property type="entry name" value="Acyl-CoA dehydrogenase NM domain-like"/>
    <property type="match status" value="1"/>
</dbReference>
<accession>A0ABY4R1V2</accession>
<reference evidence="15" key="1">
    <citation type="journal article" date="2018" name="Int. J. Syst. Evol. Microbiol.">
        <title>Jatrophihabitans telluris sp. nov., isolated from sediment soil of lava forest wetlands and the emended description of the genus Jatrophihabitans.</title>
        <authorList>
            <person name="Lee K.C."/>
            <person name="Suh M.K."/>
            <person name="Eom M.K."/>
            <person name="Kim K.K."/>
            <person name="Kim J.S."/>
            <person name="Kim D.S."/>
            <person name="Ko S.H."/>
            <person name="Shin Y.K."/>
            <person name="Lee J.S."/>
        </authorList>
    </citation>
    <scope>NUCLEOTIDE SEQUENCE</scope>
    <source>
        <strain evidence="15">N237</strain>
    </source>
</reference>
<evidence type="ECO:0000256" key="3">
    <source>
        <dbReference type="ARBA" id="ARBA00022630"/>
    </source>
</evidence>
<dbReference type="InterPro" id="IPR046373">
    <property type="entry name" value="Acyl-CoA_Oxase/DH_mid-dom_sf"/>
</dbReference>
<organism evidence="15 16">
    <name type="scientific">Jatrophihabitans telluris</name>
    <dbReference type="NCBI Taxonomy" id="2038343"/>
    <lineage>
        <taxon>Bacteria</taxon>
        <taxon>Bacillati</taxon>
        <taxon>Actinomycetota</taxon>
        <taxon>Actinomycetes</taxon>
        <taxon>Jatrophihabitantales</taxon>
        <taxon>Jatrophihabitantaceae</taxon>
        <taxon>Jatrophihabitans</taxon>
    </lineage>
</organism>
<evidence type="ECO:0000256" key="1">
    <source>
        <dbReference type="ARBA" id="ARBA00001974"/>
    </source>
</evidence>
<dbReference type="Pfam" id="PF02770">
    <property type="entry name" value="Acyl-CoA_dh_M"/>
    <property type="match status" value="1"/>
</dbReference>
<dbReference type="PROSITE" id="PS00072">
    <property type="entry name" value="ACYL_COA_DH_1"/>
    <property type="match status" value="1"/>
</dbReference>
<evidence type="ECO:0000259" key="14">
    <source>
        <dbReference type="Pfam" id="PF02771"/>
    </source>
</evidence>
<dbReference type="EMBL" id="CP097332">
    <property type="protein sequence ID" value="UQX89891.1"/>
    <property type="molecule type" value="Genomic_DNA"/>
</dbReference>
<evidence type="ECO:0000256" key="8">
    <source>
        <dbReference type="ARBA" id="ARBA00037927"/>
    </source>
</evidence>
<dbReference type="PANTHER" id="PTHR42807">
    <property type="entry name" value="GLUTARYL-COA DEHYDROGENASE, MITOCHONDRIAL"/>
    <property type="match status" value="1"/>
</dbReference>
<dbReference type="InterPro" id="IPR036250">
    <property type="entry name" value="AcylCo_DH-like_C"/>
</dbReference>
<dbReference type="Pfam" id="PF00441">
    <property type="entry name" value="Acyl-CoA_dh_1"/>
    <property type="match status" value="1"/>
</dbReference>
<feature type="domain" description="Acyl-CoA oxidase/dehydrogenase middle" evidence="13">
    <location>
        <begin position="145"/>
        <end position="239"/>
    </location>
</feature>
<keyword evidence="16" id="KW-1185">Reference proteome</keyword>
<dbReference type="Proteomes" id="UP001056336">
    <property type="component" value="Chromosome"/>
</dbReference>
<dbReference type="InterPro" id="IPR009075">
    <property type="entry name" value="AcylCo_DH/oxidase_C"/>
</dbReference>
<dbReference type="EC" id="1.3.8.6" evidence="9"/>